<dbReference type="AlphaFoldDB" id="A0A5A9NIC9"/>
<evidence type="ECO:0000313" key="3">
    <source>
        <dbReference type="Proteomes" id="UP000324632"/>
    </source>
</evidence>
<feature type="region of interest" description="Disordered" evidence="1">
    <location>
        <begin position="1"/>
        <end position="80"/>
    </location>
</feature>
<proteinExistence type="predicted"/>
<organism evidence="2 3">
    <name type="scientific">Triplophysa tibetana</name>
    <dbReference type="NCBI Taxonomy" id="1572043"/>
    <lineage>
        <taxon>Eukaryota</taxon>
        <taxon>Metazoa</taxon>
        <taxon>Chordata</taxon>
        <taxon>Craniata</taxon>
        <taxon>Vertebrata</taxon>
        <taxon>Euteleostomi</taxon>
        <taxon>Actinopterygii</taxon>
        <taxon>Neopterygii</taxon>
        <taxon>Teleostei</taxon>
        <taxon>Ostariophysi</taxon>
        <taxon>Cypriniformes</taxon>
        <taxon>Nemacheilidae</taxon>
        <taxon>Triplophysa</taxon>
    </lineage>
</organism>
<feature type="region of interest" description="Disordered" evidence="1">
    <location>
        <begin position="93"/>
        <end position="112"/>
    </location>
</feature>
<gene>
    <name evidence="2" type="ORF">E1301_Tti008145</name>
</gene>
<evidence type="ECO:0000313" key="2">
    <source>
        <dbReference type="EMBL" id="KAA0708601.1"/>
    </source>
</evidence>
<protein>
    <submittedName>
        <fullName evidence="2">Uncharacterized protein</fullName>
    </submittedName>
</protein>
<feature type="compositionally biased region" description="Polar residues" evidence="1">
    <location>
        <begin position="100"/>
        <end position="112"/>
    </location>
</feature>
<feature type="compositionally biased region" description="Basic and acidic residues" evidence="1">
    <location>
        <begin position="359"/>
        <end position="370"/>
    </location>
</feature>
<evidence type="ECO:0000256" key="1">
    <source>
        <dbReference type="SAM" id="MobiDB-lite"/>
    </source>
</evidence>
<reference evidence="2 3" key="1">
    <citation type="journal article" date="2019" name="Mol. Ecol. Resour.">
        <title>Chromosome-level genome assembly of Triplophysa tibetana, a fish adapted to the harsh high-altitude environment of the Tibetan Plateau.</title>
        <authorList>
            <person name="Yang X."/>
            <person name="Liu H."/>
            <person name="Ma Z."/>
            <person name="Zou Y."/>
            <person name="Zou M."/>
            <person name="Mao Y."/>
            <person name="Li X."/>
            <person name="Wang H."/>
            <person name="Chen T."/>
            <person name="Wang W."/>
            <person name="Yang R."/>
        </authorList>
    </citation>
    <scope>NUCLEOTIDE SEQUENCE [LARGE SCALE GENOMIC DNA]</scope>
    <source>
        <strain evidence="2">TTIB1903HZAU</strain>
        <tissue evidence="2">Muscle</tissue>
    </source>
</reference>
<feature type="compositionally biased region" description="Basic and acidic residues" evidence="1">
    <location>
        <begin position="33"/>
        <end position="76"/>
    </location>
</feature>
<accession>A0A5A9NIC9</accession>
<name>A0A5A9NIC9_9TELE</name>
<dbReference type="EMBL" id="SOYY01000018">
    <property type="protein sequence ID" value="KAA0708601.1"/>
    <property type="molecule type" value="Genomic_DNA"/>
</dbReference>
<sequence length="479" mass="54191">MSTQETELPDCQEKGGLKRKLTGPPRLLLGKSKSKEKAVSQRSQRREKCFKDTPENIDKQPDSHHSPQKETEEMKNQQDAQGDTILVTLEESQGKEVNNENKTGMSRTTSKATIKRTFSSLICSGRRRKEAETHHNSNTRETTKISSRNKAQTNMHENKQCGANYKAVAQEKGKRNFFFMVCPISKRSSSDINQGRQCRERGSSMLLQETPPKDSFKKKIYCIFRRRKKAHPPDDHNEYGPSKTTYIEIASDQLNQFNTDNTDIPSTPKQDHLKKEQEIEKRASETFTFSAEVSVNTNIESGHIDDDQEPDQIILSTTNGEKHAALESTNVILQTSELLNSCCFDSGLPGTSNASQDTQAKKDAHQKESDKNYVKCRPVITIDRVYTPEEENQESHVNEASHFDFLSMNGSWQHLQINSFKNNTLHPSDMSLSPELDHGRCNETILIQTAVSMVQTAIRGAVELLTNEQQQNQISLDSV</sequence>
<feature type="region of interest" description="Disordered" evidence="1">
    <location>
        <begin position="351"/>
        <end position="370"/>
    </location>
</feature>
<dbReference type="Proteomes" id="UP000324632">
    <property type="component" value="Chromosome 18"/>
</dbReference>
<keyword evidence="3" id="KW-1185">Reference proteome</keyword>
<comment type="caution">
    <text evidence="2">The sequence shown here is derived from an EMBL/GenBank/DDBJ whole genome shotgun (WGS) entry which is preliminary data.</text>
</comment>
<feature type="region of interest" description="Disordered" evidence="1">
    <location>
        <begin position="125"/>
        <end position="150"/>
    </location>
</feature>